<feature type="domain" description="Cytochrome c" evidence="23">
    <location>
        <begin position="213"/>
        <end position="308"/>
    </location>
</feature>
<dbReference type="SUPFAM" id="SSF46626">
    <property type="entry name" value="Cytochrome c"/>
    <property type="match status" value="2"/>
</dbReference>
<feature type="binding site" description="axial binding residue" evidence="20">
    <location>
        <position position="285"/>
    </location>
    <ligand>
        <name>heme c</name>
        <dbReference type="ChEBI" id="CHEBI:61717"/>
        <label>1</label>
    </ligand>
    <ligandPart>
        <name>Fe</name>
        <dbReference type="ChEBI" id="CHEBI:18248"/>
    </ligandPart>
</feature>
<protein>
    <recommendedName>
        <fullName evidence="19">Cbb3-type cytochrome c oxidase subunit</fullName>
    </recommendedName>
</protein>
<dbReference type="GO" id="GO:0005886">
    <property type="term" value="C:plasma membrane"/>
    <property type="evidence" value="ECO:0007669"/>
    <property type="project" value="UniProtKB-SubCell"/>
</dbReference>
<evidence type="ECO:0000256" key="20">
    <source>
        <dbReference type="PIRSR" id="PIRSR000006-1"/>
    </source>
</evidence>
<keyword evidence="9 22" id="KW-0812">Transmembrane</keyword>
<feature type="binding site" description="covalent" evidence="21">
    <location>
        <position position="232"/>
    </location>
    <ligand>
        <name>heme c</name>
        <dbReference type="ChEBI" id="CHEBI:61717"/>
        <label>2</label>
    </ligand>
</feature>
<evidence type="ECO:0000259" key="23">
    <source>
        <dbReference type="PROSITE" id="PS51007"/>
    </source>
</evidence>
<evidence type="ECO:0000256" key="13">
    <source>
        <dbReference type="ARBA" id="ARBA00022982"/>
    </source>
</evidence>
<keyword evidence="5 19" id="KW-1003">Cell membrane</keyword>
<dbReference type="Gene3D" id="6.10.280.130">
    <property type="match status" value="1"/>
</dbReference>
<feature type="binding site" description="axial binding residue" evidence="20">
    <location>
        <position position="183"/>
    </location>
    <ligand>
        <name>heme c</name>
        <dbReference type="ChEBI" id="CHEBI:61717"/>
        <label>2</label>
    </ligand>
    <ligandPart>
        <name>Fe</name>
        <dbReference type="ChEBI" id="CHEBI:18248"/>
    </ligandPart>
</feature>
<dbReference type="GO" id="GO:0009055">
    <property type="term" value="F:electron transfer activity"/>
    <property type="evidence" value="ECO:0007669"/>
    <property type="project" value="InterPro"/>
</dbReference>
<comment type="function">
    <text evidence="19">C-type cytochrome. Part of the cbb3-type cytochrome c oxidase complex.</text>
</comment>
<dbReference type="GO" id="GO:0016491">
    <property type="term" value="F:oxidoreductase activity"/>
    <property type="evidence" value="ECO:0007669"/>
    <property type="project" value="UniProtKB-KW"/>
</dbReference>
<keyword evidence="25" id="KW-1185">Reference proteome</keyword>
<keyword evidence="17 19" id="KW-0406">Ion transport</keyword>
<evidence type="ECO:0000256" key="6">
    <source>
        <dbReference type="ARBA" id="ARBA00022519"/>
    </source>
</evidence>
<dbReference type="RefSeq" id="WP_110018491.1">
    <property type="nucleotide sequence ID" value="NZ_QGTJ01000005.1"/>
</dbReference>
<dbReference type="Gene3D" id="1.10.760.10">
    <property type="entry name" value="Cytochrome c-like domain"/>
    <property type="match status" value="2"/>
</dbReference>
<comment type="cofactor">
    <cofactor evidence="19 21">
        <name>heme c</name>
        <dbReference type="ChEBI" id="CHEBI:61717"/>
    </cofactor>
    <text evidence="19 21">Binds 2 heme C groups per subunit.</text>
</comment>
<feature type="binding site" description="covalent" evidence="21">
    <location>
        <position position="139"/>
    </location>
    <ligand>
        <name>heme c</name>
        <dbReference type="ChEBI" id="CHEBI:61717"/>
        <label>1</label>
    </ligand>
</feature>
<feature type="binding site" description="axial binding residue" evidence="20">
    <location>
        <position position="143"/>
    </location>
    <ligand>
        <name>heme c</name>
        <dbReference type="ChEBI" id="CHEBI:61717"/>
        <label>1</label>
    </ligand>
    <ligandPart>
        <name>Fe</name>
        <dbReference type="ChEBI" id="CHEBI:18248"/>
    </ligandPart>
</feature>
<feature type="domain" description="Cytochrome c" evidence="23">
    <location>
        <begin position="126"/>
        <end position="206"/>
    </location>
</feature>
<evidence type="ECO:0000256" key="15">
    <source>
        <dbReference type="ARBA" id="ARBA00023002"/>
    </source>
</evidence>
<accession>A0A317MUV8</accession>
<evidence type="ECO:0000256" key="8">
    <source>
        <dbReference type="ARBA" id="ARBA00022660"/>
    </source>
</evidence>
<comment type="subunit">
    <text evidence="19">Component of the cbb3-type cytochrome c oxidase.</text>
</comment>
<evidence type="ECO:0000256" key="4">
    <source>
        <dbReference type="ARBA" id="ARBA00022448"/>
    </source>
</evidence>
<evidence type="ECO:0000256" key="7">
    <source>
        <dbReference type="ARBA" id="ARBA00022617"/>
    </source>
</evidence>
<dbReference type="PANTHER" id="PTHR33751:SF1">
    <property type="entry name" value="CBB3-TYPE CYTOCHROME C OXIDASE SUBUNIT FIXP"/>
    <property type="match status" value="1"/>
</dbReference>
<dbReference type="InterPro" id="IPR032858">
    <property type="entry name" value="CcoP_N"/>
</dbReference>
<dbReference type="EMBL" id="QGTJ01000005">
    <property type="protein sequence ID" value="PWV61707.1"/>
    <property type="molecule type" value="Genomic_DNA"/>
</dbReference>
<dbReference type="GO" id="GO:0005506">
    <property type="term" value="F:iron ion binding"/>
    <property type="evidence" value="ECO:0007669"/>
    <property type="project" value="InterPro"/>
</dbReference>
<keyword evidence="16 19" id="KW-0408">Iron</keyword>
<evidence type="ECO:0000256" key="11">
    <source>
        <dbReference type="ARBA" id="ARBA00022737"/>
    </source>
</evidence>
<keyword evidence="13 19" id="KW-0249">Electron transport</keyword>
<evidence type="ECO:0000313" key="25">
    <source>
        <dbReference type="Proteomes" id="UP000246569"/>
    </source>
</evidence>
<feature type="transmembrane region" description="Helical" evidence="22">
    <location>
        <begin position="35"/>
        <end position="53"/>
    </location>
</feature>
<evidence type="ECO:0000256" key="2">
    <source>
        <dbReference type="ARBA" id="ARBA00004673"/>
    </source>
</evidence>
<gene>
    <name evidence="24" type="ORF">C7443_105135</name>
</gene>
<evidence type="ECO:0000256" key="3">
    <source>
        <dbReference type="ARBA" id="ARBA00006113"/>
    </source>
</evidence>
<evidence type="ECO:0000256" key="9">
    <source>
        <dbReference type="ARBA" id="ARBA00022692"/>
    </source>
</evidence>
<dbReference type="OrthoDB" id="9811281at2"/>
<organism evidence="24 25">
    <name type="scientific">Plasticicumulans acidivorans</name>
    <dbReference type="NCBI Taxonomy" id="886464"/>
    <lineage>
        <taxon>Bacteria</taxon>
        <taxon>Pseudomonadati</taxon>
        <taxon>Pseudomonadota</taxon>
        <taxon>Gammaproteobacteria</taxon>
        <taxon>Candidatus Competibacteraceae</taxon>
        <taxon>Plasticicumulans</taxon>
    </lineage>
</organism>
<evidence type="ECO:0000313" key="24">
    <source>
        <dbReference type="EMBL" id="PWV61707.1"/>
    </source>
</evidence>
<name>A0A317MUV8_9GAMM</name>
<evidence type="ECO:0000256" key="21">
    <source>
        <dbReference type="PIRSR" id="PIRSR000006-2"/>
    </source>
</evidence>
<dbReference type="PROSITE" id="PS51007">
    <property type="entry name" value="CYTC"/>
    <property type="match status" value="2"/>
</dbReference>
<comment type="caution">
    <text evidence="24">The sequence shown here is derived from an EMBL/GenBank/DDBJ whole genome shotgun (WGS) entry which is preliminary data.</text>
</comment>
<sequence length="311" mass="34127">MSETTTNQQKPTAVQTTGHAWDGDLQEFNNPLPRWWLWSFYATVVFAVIYWFLYPTWPVGSSWTKGVLSATFTEGGKQETMRWNTRSALLEDLQTGADATRQREYFEKIAAADFATIQKDPQMLAFVNQAGKRIFETNCSACHGRGGQGVVGLFPNLVDDDWLWGGTFKDIQYTITHGRNGYMPSFKGTLNTAQLDDVASYVLSLSGEVQADEASARGKQIFEGPVGGCYMCHGDAAKGIKSMGSANLTDKIWTLANVPAATTPEAKIEAVKAVVSNGVINVRTMPAWDGRMSADEIKLMAVYIHQLGGGQ</sequence>
<evidence type="ECO:0000256" key="22">
    <source>
        <dbReference type="SAM" id="Phobius"/>
    </source>
</evidence>
<evidence type="ECO:0000256" key="10">
    <source>
        <dbReference type="ARBA" id="ARBA00022723"/>
    </source>
</evidence>
<keyword evidence="15 19" id="KW-0560">Oxidoreductase</keyword>
<dbReference type="PANTHER" id="PTHR33751">
    <property type="entry name" value="CBB3-TYPE CYTOCHROME C OXIDASE SUBUNIT FIXP"/>
    <property type="match status" value="1"/>
</dbReference>
<reference evidence="24 25" key="1">
    <citation type="submission" date="2018-05" db="EMBL/GenBank/DDBJ databases">
        <title>Genomic Encyclopedia of Type Strains, Phase IV (KMG-IV): sequencing the most valuable type-strain genomes for metagenomic binning, comparative biology and taxonomic classification.</title>
        <authorList>
            <person name="Goeker M."/>
        </authorList>
    </citation>
    <scope>NUCLEOTIDE SEQUENCE [LARGE SCALE GENOMIC DNA]</scope>
    <source>
        <strain evidence="24 25">DSM 23606</strain>
    </source>
</reference>
<keyword evidence="18 19" id="KW-0472">Membrane</keyword>
<keyword evidence="12 19" id="KW-0375">Hydrogen ion transport</keyword>
<keyword evidence="4 19" id="KW-0813">Transport</keyword>
<evidence type="ECO:0000256" key="5">
    <source>
        <dbReference type="ARBA" id="ARBA00022475"/>
    </source>
</evidence>
<proteinExistence type="inferred from homology"/>
<comment type="similarity">
    <text evidence="3 19">Belongs to the CcoP / FixP family.</text>
</comment>
<dbReference type="NCBIfam" id="TIGR00782">
    <property type="entry name" value="ccoP"/>
    <property type="match status" value="1"/>
</dbReference>
<dbReference type="GO" id="GO:0020037">
    <property type="term" value="F:heme binding"/>
    <property type="evidence" value="ECO:0007669"/>
    <property type="project" value="InterPro"/>
</dbReference>
<dbReference type="Pfam" id="PF13442">
    <property type="entry name" value="Cytochrome_CBB3"/>
    <property type="match status" value="2"/>
</dbReference>
<evidence type="ECO:0000256" key="17">
    <source>
        <dbReference type="ARBA" id="ARBA00023065"/>
    </source>
</evidence>
<feature type="binding site" description="covalent" evidence="21">
    <location>
        <position position="229"/>
    </location>
    <ligand>
        <name>heme c</name>
        <dbReference type="ChEBI" id="CHEBI:61717"/>
        <label>2</label>
    </ligand>
</feature>
<dbReference type="Proteomes" id="UP000246569">
    <property type="component" value="Unassembled WGS sequence"/>
</dbReference>
<keyword evidence="14 22" id="KW-1133">Transmembrane helix</keyword>
<evidence type="ECO:0000256" key="18">
    <source>
        <dbReference type="ARBA" id="ARBA00023136"/>
    </source>
</evidence>
<dbReference type="UniPathway" id="UPA00705"/>
<feature type="binding site" description="axial binding residue" evidence="20">
    <location>
        <position position="233"/>
    </location>
    <ligand>
        <name>heme c</name>
        <dbReference type="ChEBI" id="CHEBI:61717"/>
        <label>2</label>
    </ligand>
    <ligandPart>
        <name>Fe</name>
        <dbReference type="ChEBI" id="CHEBI:18248"/>
    </ligandPart>
</feature>
<evidence type="ECO:0000256" key="14">
    <source>
        <dbReference type="ARBA" id="ARBA00022989"/>
    </source>
</evidence>
<dbReference type="GO" id="GO:0006119">
    <property type="term" value="P:oxidative phosphorylation"/>
    <property type="evidence" value="ECO:0007669"/>
    <property type="project" value="UniProtKB-UniPathway"/>
</dbReference>
<evidence type="ECO:0000256" key="1">
    <source>
        <dbReference type="ARBA" id="ARBA00004533"/>
    </source>
</evidence>
<dbReference type="GO" id="GO:1902600">
    <property type="term" value="P:proton transmembrane transport"/>
    <property type="evidence" value="ECO:0007669"/>
    <property type="project" value="UniProtKB-KW"/>
</dbReference>
<dbReference type="PRINTS" id="PR00605">
    <property type="entry name" value="CYTCHROMECIC"/>
</dbReference>
<comment type="subcellular location">
    <subcellularLocation>
        <location evidence="1 19">Cell inner membrane</location>
    </subcellularLocation>
</comment>
<feature type="binding site" description="covalent" evidence="21">
    <location>
        <position position="142"/>
    </location>
    <ligand>
        <name>heme c</name>
        <dbReference type="ChEBI" id="CHEBI:61717"/>
        <label>1</label>
    </ligand>
</feature>
<comment type="pathway">
    <text evidence="2 19">Energy metabolism; oxidative phosphorylation.</text>
</comment>
<evidence type="ECO:0000256" key="16">
    <source>
        <dbReference type="ARBA" id="ARBA00023004"/>
    </source>
</evidence>
<dbReference type="AlphaFoldDB" id="A0A317MUV8"/>
<evidence type="ECO:0000256" key="12">
    <source>
        <dbReference type="ARBA" id="ARBA00022781"/>
    </source>
</evidence>
<dbReference type="PIRSF" id="PIRSF000006">
    <property type="entry name" value="Cbb3-Cox_fixP"/>
    <property type="match status" value="1"/>
</dbReference>
<dbReference type="Pfam" id="PF14715">
    <property type="entry name" value="FixP_N"/>
    <property type="match status" value="1"/>
</dbReference>
<keyword evidence="6 19" id="KW-0997">Cell inner membrane</keyword>
<dbReference type="InterPro" id="IPR008168">
    <property type="entry name" value="Cyt_C_IC"/>
</dbReference>
<keyword evidence="7 19" id="KW-0349">Heme</keyword>
<dbReference type="InterPro" id="IPR038414">
    <property type="entry name" value="CcoP_N_sf"/>
</dbReference>
<dbReference type="InterPro" id="IPR050597">
    <property type="entry name" value="Cytochrome_c_Oxidase_Subunit"/>
</dbReference>
<keyword evidence="10 19" id="KW-0479">Metal-binding</keyword>
<keyword evidence="8 19" id="KW-0679">Respiratory chain</keyword>
<dbReference type="InterPro" id="IPR004678">
    <property type="entry name" value="Cyt_c_oxidase_cbb3_su3"/>
</dbReference>
<keyword evidence="11" id="KW-0677">Repeat</keyword>
<dbReference type="InterPro" id="IPR036909">
    <property type="entry name" value="Cyt_c-like_dom_sf"/>
</dbReference>
<evidence type="ECO:0000256" key="19">
    <source>
        <dbReference type="PIRNR" id="PIRNR000006"/>
    </source>
</evidence>
<dbReference type="InterPro" id="IPR009056">
    <property type="entry name" value="Cyt_c-like_dom"/>
</dbReference>